<reference evidence="2" key="2">
    <citation type="journal article" date="2015" name="Fish Shellfish Immunol.">
        <title>Early steps in the European eel (Anguilla anguilla)-Vibrio vulnificus interaction in the gills: Role of the RtxA13 toxin.</title>
        <authorList>
            <person name="Callol A."/>
            <person name="Pajuelo D."/>
            <person name="Ebbesson L."/>
            <person name="Teles M."/>
            <person name="MacKenzie S."/>
            <person name="Amaro C."/>
        </authorList>
    </citation>
    <scope>NUCLEOTIDE SEQUENCE</scope>
</reference>
<dbReference type="EMBL" id="GBXM01030916">
    <property type="protein sequence ID" value="JAH77661.1"/>
    <property type="molecule type" value="Transcribed_RNA"/>
</dbReference>
<name>A0A0E9VI20_ANGAN</name>
<dbReference type="Pfam" id="PF05699">
    <property type="entry name" value="Dimer_Tnp_hAT"/>
    <property type="match status" value="1"/>
</dbReference>
<protein>
    <recommendedName>
        <fullName evidence="1">HAT C-terminal dimerisation domain-containing protein</fullName>
    </recommendedName>
</protein>
<dbReference type="AlphaFoldDB" id="A0A0E9VI20"/>
<accession>A0A0E9VI20</accession>
<dbReference type="InterPro" id="IPR008906">
    <property type="entry name" value="HATC_C_dom"/>
</dbReference>
<dbReference type="PANTHER" id="PTHR45913:SF21">
    <property type="entry name" value="DUF4371 DOMAIN-CONTAINING PROTEIN"/>
    <property type="match status" value="1"/>
</dbReference>
<evidence type="ECO:0000259" key="1">
    <source>
        <dbReference type="Pfam" id="PF05699"/>
    </source>
</evidence>
<dbReference type="GO" id="GO:0046983">
    <property type="term" value="F:protein dimerization activity"/>
    <property type="evidence" value="ECO:0007669"/>
    <property type="project" value="InterPro"/>
</dbReference>
<organism evidence="2">
    <name type="scientific">Anguilla anguilla</name>
    <name type="common">European freshwater eel</name>
    <name type="synonym">Muraena anguilla</name>
    <dbReference type="NCBI Taxonomy" id="7936"/>
    <lineage>
        <taxon>Eukaryota</taxon>
        <taxon>Metazoa</taxon>
        <taxon>Chordata</taxon>
        <taxon>Craniata</taxon>
        <taxon>Vertebrata</taxon>
        <taxon>Euteleostomi</taxon>
        <taxon>Actinopterygii</taxon>
        <taxon>Neopterygii</taxon>
        <taxon>Teleostei</taxon>
        <taxon>Anguilliformes</taxon>
        <taxon>Anguillidae</taxon>
        <taxon>Anguilla</taxon>
    </lineage>
</organism>
<feature type="domain" description="HAT C-terminal dimerisation" evidence="1">
    <location>
        <begin position="19"/>
        <end position="58"/>
    </location>
</feature>
<evidence type="ECO:0000313" key="2">
    <source>
        <dbReference type="EMBL" id="JAH77661.1"/>
    </source>
</evidence>
<sequence>MIDLQANVALREYFGVTYPANFWLLTVSETVFPGLTKVALHTLTVFGSTYSCESAFSTININ</sequence>
<proteinExistence type="predicted"/>
<dbReference type="PANTHER" id="PTHR45913">
    <property type="entry name" value="EPM2A-INTERACTING PROTEIN 1"/>
    <property type="match status" value="1"/>
</dbReference>
<reference evidence="2" key="1">
    <citation type="submission" date="2014-11" db="EMBL/GenBank/DDBJ databases">
        <authorList>
            <person name="Amaro Gonzalez C."/>
        </authorList>
    </citation>
    <scope>NUCLEOTIDE SEQUENCE</scope>
</reference>